<name>A0A410MI24_9BACI</name>
<dbReference type="EMBL" id="CP026118">
    <property type="protein sequence ID" value="QAS54382.1"/>
    <property type="molecule type" value="Genomic_DNA"/>
</dbReference>
<sequence length="159" mass="18774">MMMNRKGKPLYMKILIAALIIALFFSVKTWNDNRERSLGELVNYDEEKFAGLGFTQNRNQIPEGQGFQWWTSNEEAAKELDEFFSQYNVKKISEEHYNKRLNKEPTFQYEIQLRDSNPILVHGMATRIHILVGHYYEVTNGPIDREWLVQFSKKYGESS</sequence>
<dbReference type="AlphaFoldDB" id="A0A410MI24"/>
<dbReference type="Proteomes" id="UP000287756">
    <property type="component" value="Chromosome"/>
</dbReference>
<reference evidence="1 2" key="1">
    <citation type="submission" date="2018-01" db="EMBL/GenBank/DDBJ databases">
        <title>The whole genome sequencing and assembly of Halobacillus litoralis ERB031 strain.</title>
        <authorList>
            <person name="Lee S.-J."/>
            <person name="Park M.-K."/>
            <person name="Kim J.-Y."/>
            <person name="Lee Y.-J."/>
            <person name="Yi H."/>
            <person name="Bahn Y.-S."/>
            <person name="Kim J.F."/>
            <person name="Lee D.-W."/>
        </authorList>
    </citation>
    <scope>NUCLEOTIDE SEQUENCE [LARGE SCALE GENOMIC DNA]</scope>
    <source>
        <strain evidence="1 2">ERB 031</strain>
    </source>
</reference>
<protein>
    <submittedName>
        <fullName evidence="1">Uncharacterized protein</fullName>
    </submittedName>
</protein>
<dbReference type="KEGG" id="hli:HLI_20260"/>
<evidence type="ECO:0000313" key="2">
    <source>
        <dbReference type="Proteomes" id="UP000287756"/>
    </source>
</evidence>
<gene>
    <name evidence="1" type="ORF">HLI_20260</name>
</gene>
<evidence type="ECO:0000313" key="1">
    <source>
        <dbReference type="EMBL" id="QAS54382.1"/>
    </source>
</evidence>
<accession>A0A410MI24</accession>
<proteinExistence type="predicted"/>
<organism evidence="1 2">
    <name type="scientific">Halobacillus litoralis</name>
    <dbReference type="NCBI Taxonomy" id="45668"/>
    <lineage>
        <taxon>Bacteria</taxon>
        <taxon>Bacillati</taxon>
        <taxon>Bacillota</taxon>
        <taxon>Bacilli</taxon>
        <taxon>Bacillales</taxon>
        <taxon>Bacillaceae</taxon>
        <taxon>Halobacillus</taxon>
    </lineage>
</organism>